<dbReference type="InterPro" id="IPR012198">
    <property type="entry name" value="cAMP_dep_PK_reg_su"/>
</dbReference>
<keyword evidence="14" id="KW-1185">Reference proteome</keyword>
<feature type="binding site" evidence="10">
    <location>
        <position position="282"/>
    </location>
    <ligand>
        <name>3',5'-cyclic AMP</name>
        <dbReference type="ChEBI" id="CHEBI:58165"/>
        <label>1</label>
    </ligand>
</feature>
<dbReference type="GO" id="GO:0033554">
    <property type="term" value="P:cellular response to stress"/>
    <property type="evidence" value="ECO:0007669"/>
    <property type="project" value="UniProtKB-ARBA"/>
</dbReference>
<evidence type="ECO:0000256" key="2">
    <source>
        <dbReference type="ARBA" id="ARBA00020355"/>
    </source>
</evidence>
<dbReference type="InterPro" id="IPR014710">
    <property type="entry name" value="RmlC-like_jellyroll"/>
</dbReference>
<dbReference type="Proteomes" id="UP000566819">
    <property type="component" value="Unassembled WGS sequence"/>
</dbReference>
<dbReference type="PROSITE" id="PS00889">
    <property type="entry name" value="CNMP_BINDING_2"/>
    <property type="match status" value="2"/>
</dbReference>
<feature type="compositionally biased region" description="Polar residues" evidence="11">
    <location>
        <begin position="154"/>
        <end position="171"/>
    </location>
</feature>
<evidence type="ECO:0000313" key="14">
    <source>
        <dbReference type="Proteomes" id="UP000566819"/>
    </source>
</evidence>
<dbReference type="CDD" id="cd12098">
    <property type="entry name" value="DD_R_ScPKA-like"/>
    <property type="match status" value="1"/>
</dbReference>
<dbReference type="PROSITE" id="PS00888">
    <property type="entry name" value="CNMP_BINDING_1"/>
    <property type="match status" value="1"/>
</dbReference>
<comment type="caution">
    <text evidence="13">The sequence shown here is derived from an EMBL/GenBank/DDBJ whole genome shotgun (WGS) entry which is preliminary data.</text>
</comment>
<feature type="domain" description="Cyclic nucleotide-binding" evidence="12">
    <location>
        <begin position="195"/>
        <end position="324"/>
    </location>
</feature>
<feature type="binding site" evidence="10">
    <location>
        <position position="273"/>
    </location>
    <ligand>
        <name>3',5'-cyclic AMP</name>
        <dbReference type="ChEBI" id="CHEBI:58165"/>
        <label>1</label>
    </ligand>
</feature>
<dbReference type="OrthoDB" id="417078at2759"/>
<dbReference type="GO" id="GO:0034236">
    <property type="term" value="F:protein kinase A catalytic subunit binding"/>
    <property type="evidence" value="ECO:0007669"/>
    <property type="project" value="TreeGrafter"/>
</dbReference>
<sequence>MSYPESYTQEIELLNEEILKSHPSDILQFCANFFARRLETQRAEFLLSATHSKDSDMSGNTFPGRHGTNANPFGGPTISEPEPLSSGTISKVMEEDENDTVTSPSTANFSFAKGGNSTFGSSFGGDASGEGPPSSFKQTGSEGFPAHYGMGRRTSVSAESLNPTASSNDNWSPPFHQKSADQIARLKKSISGNFLFSHLDDEQSAQILGALVEKPIPAKGIKVITQGDQGDFFYVVEKGNFDVYVNPTGSLQPGLEGLGAKVATIEPGGSFGELALMYNAPRAATVMSADTGCTLWALDRITFRRILMDSTFQRRRLYESFLEEVPLLSTLTRYERSKIADALETQKYPAGTTIIKERDAGEAFYLLESGEAEAYKSGTSNPVKHYSKGDYFGELALLNDAPRAASVISKTEVKVATLGKDGFQRLLGPVESIMRRTKYETGVEDIDPLQKK</sequence>
<feature type="binding site" evidence="10">
    <location>
        <position position="403"/>
    </location>
    <ligand>
        <name>3',5'-cyclic AMP</name>
        <dbReference type="ChEBI" id="CHEBI:58165"/>
        <label>2</label>
    </ligand>
</feature>
<evidence type="ECO:0000256" key="9">
    <source>
        <dbReference type="PIRNR" id="PIRNR000548"/>
    </source>
</evidence>
<keyword evidence="7 9" id="KW-0114">cAMP</keyword>
<dbReference type="AlphaFoldDB" id="A0A8H4RZ37"/>
<comment type="similarity">
    <text evidence="1 9">Belongs to the cAMP-dependent kinase regulatory chain family.</text>
</comment>
<name>A0A8H4RZ37_9HELO</name>
<evidence type="ECO:0000256" key="5">
    <source>
        <dbReference type="ARBA" id="ARBA00022737"/>
    </source>
</evidence>
<dbReference type="GO" id="GO:0005952">
    <property type="term" value="C:cAMP-dependent protein kinase complex"/>
    <property type="evidence" value="ECO:0007669"/>
    <property type="project" value="InterPro"/>
</dbReference>
<dbReference type="GO" id="GO:0030552">
    <property type="term" value="F:cAMP binding"/>
    <property type="evidence" value="ECO:0007669"/>
    <property type="project" value="UniProtKB-KW"/>
</dbReference>
<keyword evidence="6 9" id="KW-0547">Nucleotide-binding</keyword>
<feature type="region of interest" description="Disordered" evidence="11">
    <location>
        <begin position="121"/>
        <end position="176"/>
    </location>
</feature>
<reference evidence="13 14" key="1">
    <citation type="submission" date="2020-03" db="EMBL/GenBank/DDBJ databases">
        <title>Draft Genome Sequence of Cudoniella acicularis.</title>
        <authorList>
            <person name="Buettner E."/>
            <person name="Kellner H."/>
        </authorList>
    </citation>
    <scope>NUCLEOTIDE SEQUENCE [LARGE SCALE GENOMIC DNA]</scope>
    <source>
        <strain evidence="13 14">DSM 108380</strain>
    </source>
</reference>
<dbReference type="InterPro" id="IPR000595">
    <property type="entry name" value="cNMP-bd_dom"/>
</dbReference>
<dbReference type="InterPro" id="IPR018488">
    <property type="entry name" value="cNMP-bd_CS"/>
</dbReference>
<evidence type="ECO:0000256" key="1">
    <source>
        <dbReference type="ARBA" id="ARBA00005753"/>
    </source>
</evidence>
<dbReference type="CDD" id="cd00038">
    <property type="entry name" value="CAP_ED"/>
    <property type="match status" value="2"/>
</dbReference>
<dbReference type="EMBL" id="JAAMPI010000008">
    <property type="protein sequence ID" value="KAF4637821.1"/>
    <property type="molecule type" value="Genomic_DNA"/>
</dbReference>
<proteinExistence type="inferred from homology"/>
<dbReference type="InterPro" id="IPR050503">
    <property type="entry name" value="cAMP-dep_PK_reg_su-like"/>
</dbReference>
<evidence type="ECO:0000256" key="4">
    <source>
        <dbReference type="ARBA" id="ARBA00022566"/>
    </source>
</evidence>
<gene>
    <name evidence="13" type="ORF">G7Y89_g258</name>
</gene>
<feature type="binding site" evidence="10">
    <location>
        <position position="394"/>
    </location>
    <ligand>
        <name>3',5'-cyclic AMP</name>
        <dbReference type="ChEBI" id="CHEBI:58165"/>
        <label>2</label>
    </ligand>
</feature>
<evidence type="ECO:0000256" key="8">
    <source>
        <dbReference type="ARBA" id="ARBA00025979"/>
    </source>
</evidence>
<evidence type="ECO:0000256" key="3">
    <source>
        <dbReference type="ARBA" id="ARBA00022553"/>
    </source>
</evidence>
<feature type="domain" description="Cyclic nucleotide-binding" evidence="12">
    <location>
        <begin position="327"/>
        <end position="436"/>
    </location>
</feature>
<dbReference type="Pfam" id="PF00027">
    <property type="entry name" value="cNMP_binding"/>
    <property type="match status" value="2"/>
</dbReference>
<dbReference type="PANTHER" id="PTHR11635:SF152">
    <property type="entry name" value="CAMP-DEPENDENT PROTEIN KINASE TYPE I REGULATORY SUBUNIT-RELATED"/>
    <property type="match status" value="1"/>
</dbReference>
<dbReference type="SMART" id="SM00394">
    <property type="entry name" value="RIIa"/>
    <property type="match status" value="1"/>
</dbReference>
<dbReference type="SUPFAM" id="SSF51206">
    <property type="entry name" value="cAMP-binding domain-like"/>
    <property type="match status" value="2"/>
</dbReference>
<dbReference type="GO" id="GO:0005829">
    <property type="term" value="C:cytosol"/>
    <property type="evidence" value="ECO:0007669"/>
    <property type="project" value="TreeGrafter"/>
</dbReference>
<evidence type="ECO:0000256" key="6">
    <source>
        <dbReference type="ARBA" id="ARBA00022741"/>
    </source>
</evidence>
<comment type="subunit">
    <text evidence="8 9">Tetramer, composed of 2 regulatory (R) and 2 catalytic (C) subunits. In the presence of cAMP it dissociates into 2 active monomeric C subunits and an R dimer.</text>
</comment>
<accession>A0A8H4RZ37</accession>
<dbReference type="PANTHER" id="PTHR11635">
    <property type="entry name" value="CAMP-DEPENDENT PROTEIN KINASE REGULATORY CHAIN"/>
    <property type="match status" value="1"/>
</dbReference>
<evidence type="ECO:0000256" key="10">
    <source>
        <dbReference type="PIRSR" id="PIRSR000548-1"/>
    </source>
</evidence>
<dbReference type="Gene3D" id="2.60.120.10">
    <property type="entry name" value="Jelly Rolls"/>
    <property type="match status" value="2"/>
</dbReference>
<dbReference type="PIRSF" id="PIRSF000548">
    <property type="entry name" value="PK_regulatory"/>
    <property type="match status" value="1"/>
</dbReference>
<evidence type="ECO:0000256" key="7">
    <source>
        <dbReference type="ARBA" id="ARBA00023149"/>
    </source>
</evidence>
<dbReference type="PROSITE" id="PS50042">
    <property type="entry name" value="CNMP_BINDING_3"/>
    <property type="match status" value="2"/>
</dbReference>
<dbReference type="FunFam" id="2.60.120.10:FF:000039">
    <property type="entry name" value="cAMP-dependent protein kinase regulatory subunit"/>
    <property type="match status" value="1"/>
</dbReference>
<keyword evidence="3" id="KW-0597">Phosphoprotein</keyword>
<feature type="region of interest" description="Disordered" evidence="11">
    <location>
        <begin position="52"/>
        <end position="86"/>
    </location>
</feature>
<dbReference type="InterPro" id="IPR003117">
    <property type="entry name" value="cAMP_dep_PK_reg_su_I/II_a/b"/>
</dbReference>
<evidence type="ECO:0000313" key="13">
    <source>
        <dbReference type="EMBL" id="KAF4637821.1"/>
    </source>
</evidence>
<evidence type="ECO:0000256" key="11">
    <source>
        <dbReference type="SAM" id="MobiDB-lite"/>
    </source>
</evidence>
<dbReference type="GO" id="GO:0005634">
    <property type="term" value="C:nucleus"/>
    <property type="evidence" value="ECO:0007669"/>
    <property type="project" value="TreeGrafter"/>
</dbReference>
<keyword evidence="5" id="KW-0677">Repeat</keyword>
<evidence type="ECO:0000259" key="12">
    <source>
        <dbReference type="PROSITE" id="PS50042"/>
    </source>
</evidence>
<dbReference type="Pfam" id="PF02197">
    <property type="entry name" value="RIIa"/>
    <property type="match status" value="1"/>
</dbReference>
<dbReference type="PRINTS" id="PR00103">
    <property type="entry name" value="CAMPKINASE"/>
</dbReference>
<dbReference type="SMART" id="SM00100">
    <property type="entry name" value="cNMP"/>
    <property type="match status" value="2"/>
</dbReference>
<dbReference type="GO" id="GO:0004862">
    <property type="term" value="F:cAMP-dependent protein kinase inhibitor activity"/>
    <property type="evidence" value="ECO:0007669"/>
    <property type="project" value="TreeGrafter"/>
</dbReference>
<organism evidence="13 14">
    <name type="scientific">Cudoniella acicularis</name>
    <dbReference type="NCBI Taxonomy" id="354080"/>
    <lineage>
        <taxon>Eukaryota</taxon>
        <taxon>Fungi</taxon>
        <taxon>Dikarya</taxon>
        <taxon>Ascomycota</taxon>
        <taxon>Pezizomycotina</taxon>
        <taxon>Leotiomycetes</taxon>
        <taxon>Helotiales</taxon>
        <taxon>Tricladiaceae</taxon>
        <taxon>Cudoniella</taxon>
    </lineage>
</organism>
<dbReference type="FunFam" id="2.60.120.10:FF:000006">
    <property type="entry name" value="cAMP-dependent protein kinase type I-alpha regulatory subunit"/>
    <property type="match status" value="1"/>
</dbReference>
<dbReference type="InterPro" id="IPR018490">
    <property type="entry name" value="cNMP-bd_dom_sf"/>
</dbReference>
<protein>
    <recommendedName>
        <fullName evidence="2 9">cAMP-dependent protein kinase regulatory subunit</fullName>
    </recommendedName>
</protein>
<keyword evidence="4 9" id="KW-0116">cAMP-binding</keyword>